<dbReference type="AlphaFoldDB" id="A0A841BJL4"/>
<reference evidence="3 4" key="1">
    <citation type="submission" date="2020-08" db="EMBL/GenBank/DDBJ databases">
        <title>Sequencing the genomes of 1000 actinobacteria strains.</title>
        <authorList>
            <person name="Klenk H.-P."/>
        </authorList>
    </citation>
    <scope>NUCLEOTIDE SEQUENCE [LARGE SCALE GENOMIC DNA]</scope>
    <source>
        <strain evidence="3 4">DSM 45362</strain>
    </source>
</reference>
<comment type="caution">
    <text evidence="3">The sequence shown here is derived from an EMBL/GenBank/DDBJ whole genome shotgun (WGS) entry which is preliminary data.</text>
</comment>
<feature type="chain" id="PRO_5038578853" evidence="2">
    <location>
        <begin position="30"/>
        <end position="254"/>
    </location>
</feature>
<evidence type="ECO:0000313" key="3">
    <source>
        <dbReference type="EMBL" id="MBB5867359.1"/>
    </source>
</evidence>
<name>A0A841BJL4_9ACTN</name>
<keyword evidence="2" id="KW-0732">Signal</keyword>
<evidence type="ECO:0000256" key="1">
    <source>
        <dbReference type="SAM" id="MobiDB-lite"/>
    </source>
</evidence>
<accession>A0A841BJL4</accession>
<proteinExistence type="predicted"/>
<feature type="compositionally biased region" description="Low complexity" evidence="1">
    <location>
        <begin position="43"/>
        <end position="53"/>
    </location>
</feature>
<evidence type="ECO:0000313" key="4">
    <source>
        <dbReference type="Proteomes" id="UP000587527"/>
    </source>
</evidence>
<feature type="signal peptide" evidence="2">
    <location>
        <begin position="1"/>
        <end position="29"/>
    </location>
</feature>
<dbReference type="Proteomes" id="UP000587527">
    <property type="component" value="Unassembled WGS sequence"/>
</dbReference>
<dbReference type="RefSeq" id="WP_184831981.1">
    <property type="nucleotide sequence ID" value="NZ_JACHMN010000001.1"/>
</dbReference>
<gene>
    <name evidence="3" type="ORF">F4553_000738</name>
</gene>
<dbReference type="EMBL" id="JACHMN010000001">
    <property type="protein sequence ID" value="MBB5867359.1"/>
    <property type="molecule type" value="Genomic_DNA"/>
</dbReference>
<sequence length="254" mass="26205">MSAPRGPGQRALVAAAALIMVLGACSNNAPTAHGPQVQTTLVPSAAPSEAPASDKSQAVGSTRPSTKAPLAATGPTVTHLTVTNIRCDEFTDAGGWIGYVDVEWGIARGDNVQLYGPKSTDFLGGYDVASTSATFQLTCEPNTPFLMRAVPQKGATSGTRRDYKGTWPNTPRTTALTATRGSCVIGLGDITVTWTSQGARGVRILVNGSTFPAAANGTKTLTNQICGAGKSYPVRVTAYQGDAAGGFLETLVTW</sequence>
<evidence type="ECO:0000256" key="2">
    <source>
        <dbReference type="SAM" id="SignalP"/>
    </source>
</evidence>
<keyword evidence="4" id="KW-1185">Reference proteome</keyword>
<feature type="region of interest" description="Disordered" evidence="1">
    <location>
        <begin position="42"/>
        <end position="73"/>
    </location>
</feature>
<organism evidence="3 4">
    <name type="scientific">Allocatelliglobosispora scoriae</name>
    <dbReference type="NCBI Taxonomy" id="643052"/>
    <lineage>
        <taxon>Bacteria</taxon>
        <taxon>Bacillati</taxon>
        <taxon>Actinomycetota</taxon>
        <taxon>Actinomycetes</taxon>
        <taxon>Micromonosporales</taxon>
        <taxon>Micromonosporaceae</taxon>
        <taxon>Allocatelliglobosispora</taxon>
    </lineage>
</organism>
<dbReference type="PROSITE" id="PS51257">
    <property type="entry name" value="PROKAR_LIPOPROTEIN"/>
    <property type="match status" value="1"/>
</dbReference>
<protein>
    <submittedName>
        <fullName evidence="3">Uncharacterized protein</fullName>
    </submittedName>
</protein>
<feature type="compositionally biased region" description="Polar residues" evidence="1">
    <location>
        <begin position="54"/>
        <end position="65"/>
    </location>
</feature>